<dbReference type="InterPro" id="IPR046214">
    <property type="entry name" value="DUF6247"/>
</dbReference>
<reference evidence="1 2" key="1">
    <citation type="submission" date="2016-12" db="EMBL/GenBank/DDBJ databases">
        <title>The draft genome sequence of Actinophytocola xinjiangensis.</title>
        <authorList>
            <person name="Wang W."/>
            <person name="Yuan L."/>
        </authorList>
    </citation>
    <scope>NUCLEOTIDE SEQUENCE [LARGE SCALE GENOMIC DNA]</scope>
    <source>
        <strain evidence="1 2">CGMCC 4.4663</strain>
    </source>
</reference>
<protein>
    <submittedName>
        <fullName evidence="1">Uncharacterized protein</fullName>
    </submittedName>
</protein>
<name>A0A7Z1AWG3_9PSEU</name>
<dbReference type="EMBL" id="MSIF01000021">
    <property type="protein sequence ID" value="OLF06452.1"/>
    <property type="molecule type" value="Genomic_DNA"/>
</dbReference>
<proteinExistence type="predicted"/>
<evidence type="ECO:0000313" key="2">
    <source>
        <dbReference type="Proteomes" id="UP000185696"/>
    </source>
</evidence>
<dbReference type="Pfam" id="PF19760">
    <property type="entry name" value="DUF6247"/>
    <property type="match status" value="1"/>
</dbReference>
<dbReference type="AlphaFoldDB" id="A0A7Z1AWG3"/>
<dbReference type="Proteomes" id="UP000185696">
    <property type="component" value="Unassembled WGS sequence"/>
</dbReference>
<organism evidence="1 2">
    <name type="scientific">Actinophytocola xinjiangensis</name>
    <dbReference type="NCBI Taxonomy" id="485602"/>
    <lineage>
        <taxon>Bacteria</taxon>
        <taxon>Bacillati</taxon>
        <taxon>Actinomycetota</taxon>
        <taxon>Actinomycetes</taxon>
        <taxon>Pseudonocardiales</taxon>
        <taxon>Pseudonocardiaceae</taxon>
    </lineage>
</organism>
<gene>
    <name evidence="1" type="ORF">BLA60_31245</name>
</gene>
<evidence type="ECO:0000313" key="1">
    <source>
        <dbReference type="EMBL" id="OLF06452.1"/>
    </source>
</evidence>
<accession>A0A7Z1AWG3</accession>
<sequence length="83" mass="9337">MALVPEERAEFERQWCRAVEIGDPVEVSRVLDSGRRRAVLASQLGYDGYRRMLERAERTLRTGESIAGAVSWDDLKVELGLSG</sequence>
<keyword evidence="2" id="KW-1185">Reference proteome</keyword>
<comment type="caution">
    <text evidence="1">The sequence shown here is derived from an EMBL/GenBank/DDBJ whole genome shotgun (WGS) entry which is preliminary data.</text>
</comment>
<dbReference type="OrthoDB" id="3533046at2"/>